<reference evidence="2 3" key="1">
    <citation type="submission" date="2023-04" db="EMBL/GenBank/DDBJ databases">
        <title>Genome Sequence of Selenomonas sputigena ATCC 33150.</title>
        <authorList>
            <person name="Miller D.P."/>
            <person name="Anvari S."/>
            <person name="Polson S.W."/>
            <person name="Macdonald M."/>
            <person name="Mcdowell J.V."/>
        </authorList>
    </citation>
    <scope>NUCLEOTIDE SEQUENCE [LARGE SCALE GENOMIC DNA]</scope>
    <source>
        <strain evidence="2 3">ATCC 33150</strain>
    </source>
</reference>
<dbReference type="EMBL" id="JARVLH010000006">
    <property type="protein sequence ID" value="MEX5285811.1"/>
    <property type="molecule type" value="Genomic_DNA"/>
</dbReference>
<gene>
    <name evidence="2" type="ORF">QCO44_09225</name>
</gene>
<protein>
    <submittedName>
        <fullName evidence="2">Uncharacterized protein</fullName>
    </submittedName>
</protein>
<sequence>MKNIFLFLLPLFFITSLSVSLVHAATWEWIDSDAETGYFFDSESIKYELNHDYLNRASSVDTNQITYWKKVVYTPEGAEKLVNLLNDENFYDVRSSKSLETISLSDKTITCYTVVFYDARNEVIYSEDGAAFVHTIVPESWDELVLNTIRSYASAHKDLLMKNAYAND</sequence>
<keyword evidence="3" id="KW-1185">Reference proteome</keyword>
<feature type="chain" id="PRO_5046789929" evidence="1">
    <location>
        <begin position="25"/>
        <end position="168"/>
    </location>
</feature>
<evidence type="ECO:0000313" key="2">
    <source>
        <dbReference type="EMBL" id="MEX5285811.1"/>
    </source>
</evidence>
<organism evidence="2 3">
    <name type="scientific">Selenomonas sputigena</name>
    <dbReference type="NCBI Taxonomy" id="69823"/>
    <lineage>
        <taxon>Bacteria</taxon>
        <taxon>Bacillati</taxon>
        <taxon>Bacillota</taxon>
        <taxon>Negativicutes</taxon>
        <taxon>Selenomonadales</taxon>
        <taxon>Selenomonadaceae</taxon>
        <taxon>Selenomonas</taxon>
    </lineage>
</organism>
<dbReference type="Proteomes" id="UP001559623">
    <property type="component" value="Unassembled WGS sequence"/>
</dbReference>
<proteinExistence type="predicted"/>
<accession>A0ABV3X6J6</accession>
<dbReference type="RefSeq" id="WP_368847537.1">
    <property type="nucleotide sequence ID" value="NZ_CP194411.1"/>
</dbReference>
<evidence type="ECO:0000313" key="3">
    <source>
        <dbReference type="Proteomes" id="UP001559623"/>
    </source>
</evidence>
<name>A0ABV3X6J6_9FIRM</name>
<feature type="signal peptide" evidence="1">
    <location>
        <begin position="1"/>
        <end position="24"/>
    </location>
</feature>
<keyword evidence="1" id="KW-0732">Signal</keyword>
<evidence type="ECO:0000256" key="1">
    <source>
        <dbReference type="SAM" id="SignalP"/>
    </source>
</evidence>
<comment type="caution">
    <text evidence="2">The sequence shown here is derived from an EMBL/GenBank/DDBJ whole genome shotgun (WGS) entry which is preliminary data.</text>
</comment>